<dbReference type="AlphaFoldDB" id="A0A2S4KUE6"/>
<dbReference type="STRING" id="94208.A0A2S4KUE6"/>
<accession>A0A2S4KUE6</accession>
<keyword evidence="3" id="KW-1185">Reference proteome</keyword>
<organism evidence="2 3">
    <name type="scientific">Tolypocladium paradoxum</name>
    <dbReference type="NCBI Taxonomy" id="94208"/>
    <lineage>
        <taxon>Eukaryota</taxon>
        <taxon>Fungi</taxon>
        <taxon>Dikarya</taxon>
        <taxon>Ascomycota</taxon>
        <taxon>Pezizomycotina</taxon>
        <taxon>Sordariomycetes</taxon>
        <taxon>Hypocreomycetidae</taxon>
        <taxon>Hypocreales</taxon>
        <taxon>Ophiocordycipitaceae</taxon>
        <taxon>Tolypocladium</taxon>
    </lineage>
</organism>
<protein>
    <recommendedName>
        <fullName evidence="1">DUF6546 domain-containing protein</fullName>
    </recommendedName>
</protein>
<reference evidence="2 3" key="1">
    <citation type="submission" date="2018-01" db="EMBL/GenBank/DDBJ databases">
        <title>Harnessing the power of phylogenomics to disentangle the directionality and signatures of interkingdom host jumping in the parasitic fungal genus Tolypocladium.</title>
        <authorList>
            <person name="Quandt C.A."/>
            <person name="Patterson W."/>
            <person name="Spatafora J.W."/>
        </authorList>
    </citation>
    <scope>NUCLEOTIDE SEQUENCE [LARGE SCALE GENOMIC DNA]</scope>
    <source>
        <strain evidence="2 3">NRBC 100945</strain>
    </source>
</reference>
<proteinExistence type="predicted"/>
<dbReference type="OrthoDB" id="4802432at2759"/>
<dbReference type="Proteomes" id="UP000237481">
    <property type="component" value="Unassembled WGS sequence"/>
</dbReference>
<sequence>MPGWEVLPLEIHQMTLQLVVRDHDPKLHPRALSGYASVCQLWRFFFEQHTFMRLLIRPSCLPSFGQIVCNDQQRLSHLQELWFLVDLANYGCKSCKRPENKVTMESNEAAFTKALWDLLQILSLWTRSGWNERHPKLKRKGEDTMMLYLGAYSRSDSKHVFRDFRLQDGYPFRFPDLSRFPREAYIEYERTVSKLTDHFHGWKRGRSFPALGAKKRLFGARPLGLNFRGVPNPPDNKPLRFPRVDKVTGLTISRQYYRGIGTDVLGKLFKESLRRLRWFRHEQWRGVDTGSWNDLVIGTSKNKPTVEYGPKLTGCSIGYRDMLLNHMPKRLGHLNLFEDFNWLLHKRTSISGMPIDASLGRALAESSRGLETLTASFIVDAIDFFHEFRPGHPRPSTGTRRPWKKLRYLALTSPTLDPELPEGPIQELLIAAGEAAQLMPSLELMEIWNGGLGYGCFFRYVTIDGVATLTWQCSWDGGSVLVPGLVAVWERVAGKLPLAVQVRQFPQQSQNQDVSLYMDTLRQLLLKGHILNDIARYQVYYEGARNCIG</sequence>
<name>A0A2S4KUE6_9HYPO</name>
<dbReference type="EMBL" id="PKSG01000646">
    <property type="protein sequence ID" value="POR33812.1"/>
    <property type="molecule type" value="Genomic_DNA"/>
</dbReference>
<evidence type="ECO:0000313" key="3">
    <source>
        <dbReference type="Proteomes" id="UP000237481"/>
    </source>
</evidence>
<evidence type="ECO:0000259" key="1">
    <source>
        <dbReference type="Pfam" id="PF20183"/>
    </source>
</evidence>
<feature type="domain" description="DUF6546" evidence="1">
    <location>
        <begin position="327"/>
        <end position="531"/>
    </location>
</feature>
<comment type="caution">
    <text evidence="2">The sequence shown here is derived from an EMBL/GenBank/DDBJ whole genome shotgun (WGS) entry which is preliminary data.</text>
</comment>
<evidence type="ECO:0000313" key="2">
    <source>
        <dbReference type="EMBL" id="POR33812.1"/>
    </source>
</evidence>
<dbReference type="Pfam" id="PF20183">
    <property type="entry name" value="DUF6546"/>
    <property type="match status" value="1"/>
</dbReference>
<dbReference type="InterPro" id="IPR046676">
    <property type="entry name" value="DUF6546"/>
</dbReference>
<gene>
    <name evidence="2" type="ORF">TPAR_06004</name>
</gene>